<accession>A0A151WU87</accession>
<keyword evidence="1" id="KW-0175">Coiled coil</keyword>
<dbReference type="PANTHER" id="PTHR28594:SF1">
    <property type="entry name" value="ATR-INTERACTING PROTEIN"/>
    <property type="match status" value="1"/>
</dbReference>
<gene>
    <name evidence="2" type="ORF">ALC60_09375</name>
</gene>
<keyword evidence="3" id="KW-1185">Reference proteome</keyword>
<name>A0A151WU87_9HYME</name>
<dbReference type="PANTHER" id="PTHR28594">
    <property type="entry name" value="ATR-INTERACTING PROTEIN"/>
    <property type="match status" value="1"/>
</dbReference>
<dbReference type="Proteomes" id="UP000075809">
    <property type="component" value="Unassembled WGS sequence"/>
</dbReference>
<sequence length="844" mass="99505">MDDYRMPAKRAKFDIPNKNLKYRKTQEEISTNRNAQNDDLWGDDFNEEDIEEMDLIASQACVQEANLLNNLRLHDLNSVKSDFPERTTAYDETSCSKLSQAIEKSNSHLLTKNIQNTNGKELDKLKTENKKLLNDFITKDGETAFLRQQLQQTQLRVENEKLEKMRLIEEQANRHRSEINKIYKEKEQLKTQLELQNLEIGNLQERYKLLESGNIKLREPQMLYTNSSIDKCKYVIPINRITNRNLKMKEVCVQANIYKKNDYQLKTYNIYFPLARISELMFGASLPEKSIVNIKVIEKTGRRNLPILQEEETFRIFENPELVKPVVTTVDGKRLTTEFVLLEIAAIERKINTEIESERCIPIINKLVLTTRELILNIITVLETIFQAMKNDDIRDMNDLYFSTVYKDHNTCIKSECEANAWHEGERGIEARRLLGILSHISIESLYLSNYLAGKSQLFTRSDECYNHYLQQMTRYNTWPKKGHEFEMLEIILECVTLIEHVRRSHQFTGLINAIVKLLCNVQQKVGYCDKGPLSLCYISLANFIMVFSKCDIFVSKLCTSSQLMTIKRWKGVLHFTPDACVLQILMAQMEHFYSDFLTTINMTHALISSIWHVLQKNNLLRSESSESCNCYTKLLRFIINMLKKCSENKLDVIDDTERQDSFKKKKIFYILKRINYKHHACQMKYNEQNIKKHLTEIYSEKLDRNFWFDIKKVQYKVLRQGIRFLCHLAICDPDFVIRSSDIEDSFHLFIQNITFFEDLILHENEREALDRIKTTFIVDKGIQYETETHYENIQVNQLHMTNFEKKVIPTTEKYCYTEPIENYNRACMAIKALYNSNMEYRSN</sequence>
<dbReference type="GO" id="GO:0006281">
    <property type="term" value="P:DNA repair"/>
    <property type="evidence" value="ECO:0007669"/>
    <property type="project" value="TreeGrafter"/>
</dbReference>
<dbReference type="STRING" id="64791.A0A151WU87"/>
<organism evidence="2 3">
    <name type="scientific">Mycetomoellerius zeteki</name>
    <dbReference type="NCBI Taxonomy" id="64791"/>
    <lineage>
        <taxon>Eukaryota</taxon>
        <taxon>Metazoa</taxon>
        <taxon>Ecdysozoa</taxon>
        <taxon>Arthropoda</taxon>
        <taxon>Hexapoda</taxon>
        <taxon>Insecta</taxon>
        <taxon>Pterygota</taxon>
        <taxon>Neoptera</taxon>
        <taxon>Endopterygota</taxon>
        <taxon>Hymenoptera</taxon>
        <taxon>Apocrita</taxon>
        <taxon>Aculeata</taxon>
        <taxon>Formicoidea</taxon>
        <taxon>Formicidae</taxon>
        <taxon>Myrmicinae</taxon>
        <taxon>Mycetomoellerius</taxon>
    </lineage>
</organism>
<feature type="coiled-coil region" evidence="1">
    <location>
        <begin position="143"/>
        <end position="206"/>
    </location>
</feature>
<dbReference type="AlphaFoldDB" id="A0A151WU87"/>
<protein>
    <recommendedName>
        <fullName evidence="4">ATR-interacting protein mus304</fullName>
    </recommendedName>
</protein>
<evidence type="ECO:0000256" key="1">
    <source>
        <dbReference type="SAM" id="Coils"/>
    </source>
</evidence>
<reference evidence="2 3" key="1">
    <citation type="submission" date="2015-09" db="EMBL/GenBank/DDBJ databases">
        <title>Trachymyrmex zeteki WGS genome.</title>
        <authorList>
            <person name="Nygaard S."/>
            <person name="Hu H."/>
            <person name="Boomsma J."/>
            <person name="Zhang G."/>
        </authorList>
    </citation>
    <scope>NUCLEOTIDE SEQUENCE [LARGE SCALE GENOMIC DNA]</scope>
    <source>
        <strain evidence="2">Tzet28-1</strain>
        <tissue evidence="2">Whole body</tissue>
    </source>
</reference>
<dbReference type="EMBL" id="KQ982730">
    <property type="protein sequence ID" value="KYQ51502.1"/>
    <property type="molecule type" value="Genomic_DNA"/>
</dbReference>
<proteinExistence type="predicted"/>
<evidence type="ECO:0000313" key="3">
    <source>
        <dbReference type="Proteomes" id="UP000075809"/>
    </source>
</evidence>
<evidence type="ECO:0000313" key="2">
    <source>
        <dbReference type="EMBL" id="KYQ51502.1"/>
    </source>
</evidence>
<evidence type="ECO:0008006" key="4">
    <source>
        <dbReference type="Google" id="ProtNLM"/>
    </source>
</evidence>
<dbReference type="GO" id="GO:0000077">
    <property type="term" value="P:DNA damage checkpoint signaling"/>
    <property type="evidence" value="ECO:0007669"/>
    <property type="project" value="InterPro"/>
</dbReference>
<dbReference type="InterPro" id="IPR033349">
    <property type="entry name" value="ATRIP"/>
</dbReference>